<dbReference type="SMART" id="SM00318">
    <property type="entry name" value="SNc"/>
    <property type="match status" value="1"/>
</dbReference>
<gene>
    <name evidence="5" type="ORF">GCM10023191_060840</name>
</gene>
<feature type="domain" description="TNase-like" evidence="4">
    <location>
        <begin position="29"/>
        <end position="156"/>
    </location>
</feature>
<evidence type="ECO:0000256" key="3">
    <source>
        <dbReference type="ARBA" id="ARBA00022801"/>
    </source>
</evidence>
<keyword evidence="6" id="KW-1185">Reference proteome</keyword>
<accession>A0ABP8QLT2</accession>
<evidence type="ECO:0000256" key="2">
    <source>
        <dbReference type="ARBA" id="ARBA00022759"/>
    </source>
</evidence>
<dbReference type="PANTHER" id="PTHR12302">
    <property type="entry name" value="EBNA2 BINDING PROTEIN P100"/>
    <property type="match status" value="1"/>
</dbReference>
<dbReference type="PROSITE" id="PS50830">
    <property type="entry name" value="TNASE_3"/>
    <property type="match status" value="1"/>
</dbReference>
<dbReference type="PROSITE" id="PS51257">
    <property type="entry name" value="PROKAR_LIPOPROTEIN"/>
    <property type="match status" value="1"/>
</dbReference>
<keyword evidence="1" id="KW-0540">Nuclease</keyword>
<dbReference type="InterPro" id="IPR035437">
    <property type="entry name" value="SNase_OB-fold_sf"/>
</dbReference>
<protein>
    <recommendedName>
        <fullName evidence="4">TNase-like domain-containing protein</fullName>
    </recommendedName>
</protein>
<dbReference type="InterPro" id="IPR016071">
    <property type="entry name" value="Staphylococal_nuclease_OB-fold"/>
</dbReference>
<evidence type="ECO:0000256" key="1">
    <source>
        <dbReference type="ARBA" id="ARBA00022722"/>
    </source>
</evidence>
<dbReference type="Proteomes" id="UP001500503">
    <property type="component" value="Unassembled WGS sequence"/>
</dbReference>
<name>A0ABP8QLT2_9ACTN</name>
<keyword evidence="2" id="KW-0255">Endonuclease</keyword>
<dbReference type="Gene3D" id="2.40.50.90">
    <property type="match status" value="1"/>
</dbReference>
<reference evidence="6" key="1">
    <citation type="journal article" date="2019" name="Int. J. Syst. Evol. Microbiol.">
        <title>The Global Catalogue of Microorganisms (GCM) 10K type strain sequencing project: providing services to taxonomists for standard genome sequencing and annotation.</title>
        <authorList>
            <consortium name="The Broad Institute Genomics Platform"/>
            <consortium name="The Broad Institute Genome Sequencing Center for Infectious Disease"/>
            <person name="Wu L."/>
            <person name="Ma J."/>
        </authorList>
    </citation>
    <scope>NUCLEOTIDE SEQUENCE [LARGE SCALE GENOMIC DNA]</scope>
    <source>
        <strain evidence="6">JCM 17933</strain>
    </source>
</reference>
<dbReference type="EMBL" id="BAABHF010000038">
    <property type="protein sequence ID" value="GAA4505327.1"/>
    <property type="molecule type" value="Genomic_DNA"/>
</dbReference>
<dbReference type="PANTHER" id="PTHR12302:SF3">
    <property type="entry name" value="SERINE_THREONINE-PROTEIN KINASE 31"/>
    <property type="match status" value="1"/>
</dbReference>
<organism evidence="5 6">
    <name type="scientific">Actinoallomurus oryzae</name>
    <dbReference type="NCBI Taxonomy" id="502180"/>
    <lineage>
        <taxon>Bacteria</taxon>
        <taxon>Bacillati</taxon>
        <taxon>Actinomycetota</taxon>
        <taxon>Actinomycetes</taxon>
        <taxon>Streptosporangiales</taxon>
        <taxon>Thermomonosporaceae</taxon>
        <taxon>Actinoallomurus</taxon>
    </lineage>
</organism>
<proteinExistence type="predicted"/>
<evidence type="ECO:0000313" key="5">
    <source>
        <dbReference type="EMBL" id="GAA4505327.1"/>
    </source>
</evidence>
<keyword evidence="3" id="KW-0378">Hydrolase</keyword>
<evidence type="ECO:0000313" key="6">
    <source>
        <dbReference type="Proteomes" id="UP001500503"/>
    </source>
</evidence>
<comment type="caution">
    <text evidence="5">The sequence shown here is derived from an EMBL/GenBank/DDBJ whole genome shotgun (WGS) entry which is preliminary data.</text>
</comment>
<dbReference type="Pfam" id="PF00565">
    <property type="entry name" value="SNase"/>
    <property type="match status" value="1"/>
</dbReference>
<dbReference type="RefSeq" id="WP_345469642.1">
    <property type="nucleotide sequence ID" value="NZ_BAABHF010000038.1"/>
</dbReference>
<dbReference type="SUPFAM" id="SSF50199">
    <property type="entry name" value="Staphylococcal nuclease"/>
    <property type="match status" value="1"/>
</dbReference>
<evidence type="ECO:0000259" key="4">
    <source>
        <dbReference type="PROSITE" id="PS50830"/>
    </source>
</evidence>
<sequence>MFRKSLAAGCLLATGCGPGPPGRLQQRVATTTAVVARVVDGDTLILRGQGRVRLIGVDAPETWRRHDCFGTEAKRALRRLTPPGGAVRVAGDVRPRDRYGRLLLYVWTPRGVFVNAALVRAGFARALAVPPDTGRAAVLRDAEEAARRGHAGMWRPAPAGCVTGGRAARTNVG</sequence>